<sequence>MLPYGCTITTFSSTSLRGLMKSAFVFFLLVMSFLVLALQWNGTLNFSTILNVAQGSQDVDGVVLSMKPERFNHTQHVLAEIGLRVVQRVPLSFQSKEVNESLCSFVGSPRDNSMNLKVWSNQMAFVNAMEEFVREANTATPKRWRFFFEDDVALNPNITSEQAKVLLAKGLEVADEDGFVYLGLCGPHCEESRPLDEHVEAARCYGACAHAFGLQANAAAKFLQHLENTQKEREIYMDQRLLNYGKKVKRVWVLGTNLQSPSDHAHVGLLYQDRIRFPTTIG</sequence>
<comment type="caution">
    <text evidence="2">The sequence shown here is derived from an EMBL/GenBank/DDBJ whole genome shotgun (WGS) entry which is preliminary data.</text>
</comment>
<evidence type="ECO:0000313" key="3">
    <source>
        <dbReference type="Proteomes" id="UP000822688"/>
    </source>
</evidence>
<keyword evidence="1" id="KW-0812">Transmembrane</keyword>
<organism evidence="2 3">
    <name type="scientific">Ceratodon purpureus</name>
    <name type="common">Fire moss</name>
    <name type="synonym">Dicranum purpureum</name>
    <dbReference type="NCBI Taxonomy" id="3225"/>
    <lineage>
        <taxon>Eukaryota</taxon>
        <taxon>Viridiplantae</taxon>
        <taxon>Streptophyta</taxon>
        <taxon>Embryophyta</taxon>
        <taxon>Bryophyta</taxon>
        <taxon>Bryophytina</taxon>
        <taxon>Bryopsida</taxon>
        <taxon>Dicranidae</taxon>
        <taxon>Pseudoditrichales</taxon>
        <taxon>Ditrichaceae</taxon>
        <taxon>Ceratodon</taxon>
    </lineage>
</organism>
<keyword evidence="1" id="KW-0472">Membrane</keyword>
<evidence type="ECO:0000313" key="2">
    <source>
        <dbReference type="EMBL" id="KAG0588541.1"/>
    </source>
</evidence>
<accession>A0A8T0J0W3</accession>
<dbReference type="EMBL" id="CM026422">
    <property type="protein sequence ID" value="KAG0588541.1"/>
    <property type="molecule type" value="Genomic_DNA"/>
</dbReference>
<protein>
    <submittedName>
        <fullName evidence="2">Uncharacterized protein</fullName>
    </submittedName>
</protein>
<keyword evidence="3" id="KW-1185">Reference proteome</keyword>
<feature type="transmembrane region" description="Helical" evidence="1">
    <location>
        <begin position="23"/>
        <end position="40"/>
    </location>
</feature>
<dbReference type="AlphaFoldDB" id="A0A8T0J0W3"/>
<reference evidence="2" key="1">
    <citation type="submission" date="2020-06" db="EMBL/GenBank/DDBJ databases">
        <title>WGS assembly of Ceratodon purpureus strain R40.</title>
        <authorList>
            <person name="Carey S.B."/>
            <person name="Jenkins J."/>
            <person name="Shu S."/>
            <person name="Lovell J.T."/>
            <person name="Sreedasyam A."/>
            <person name="Maumus F."/>
            <person name="Tiley G.P."/>
            <person name="Fernandez-Pozo N."/>
            <person name="Barry K."/>
            <person name="Chen C."/>
            <person name="Wang M."/>
            <person name="Lipzen A."/>
            <person name="Daum C."/>
            <person name="Saski C.A."/>
            <person name="Payton A.C."/>
            <person name="Mcbreen J.C."/>
            <person name="Conrad R.E."/>
            <person name="Kollar L.M."/>
            <person name="Olsson S."/>
            <person name="Huttunen S."/>
            <person name="Landis J.B."/>
            <person name="Wickett N.J."/>
            <person name="Johnson M.G."/>
            <person name="Rensing S.A."/>
            <person name="Grimwood J."/>
            <person name="Schmutz J."/>
            <person name="Mcdaniel S.F."/>
        </authorList>
    </citation>
    <scope>NUCLEOTIDE SEQUENCE</scope>
    <source>
        <strain evidence="2">R40</strain>
    </source>
</reference>
<dbReference type="Proteomes" id="UP000822688">
    <property type="component" value="Chromosome 2"/>
</dbReference>
<gene>
    <name evidence="2" type="ORF">KC19_2G250300</name>
</gene>
<proteinExistence type="predicted"/>
<evidence type="ECO:0000256" key="1">
    <source>
        <dbReference type="SAM" id="Phobius"/>
    </source>
</evidence>
<name>A0A8T0J0W3_CERPU</name>
<keyword evidence="1" id="KW-1133">Transmembrane helix</keyword>